<evidence type="ECO:0000256" key="1">
    <source>
        <dbReference type="SAM" id="MobiDB-lite"/>
    </source>
</evidence>
<feature type="compositionally biased region" description="Polar residues" evidence="1">
    <location>
        <begin position="44"/>
        <end position="56"/>
    </location>
</feature>
<dbReference type="eggNOG" id="ENOG502SATJ">
    <property type="taxonomic scope" value="Eukaryota"/>
</dbReference>
<feature type="region of interest" description="Disordered" evidence="1">
    <location>
        <begin position="1"/>
        <end position="110"/>
    </location>
</feature>
<proteinExistence type="predicted"/>
<dbReference type="Pfam" id="PF17242">
    <property type="entry name" value="DUF5315"/>
    <property type="match status" value="1"/>
</dbReference>
<organism evidence="2 3">
    <name type="scientific">Glarea lozoyensis (strain ATCC 20868 / MF5171)</name>
    <dbReference type="NCBI Taxonomy" id="1116229"/>
    <lineage>
        <taxon>Eukaryota</taxon>
        <taxon>Fungi</taxon>
        <taxon>Dikarya</taxon>
        <taxon>Ascomycota</taxon>
        <taxon>Pezizomycotina</taxon>
        <taxon>Leotiomycetes</taxon>
        <taxon>Helotiales</taxon>
        <taxon>Helotiaceae</taxon>
        <taxon>Glarea</taxon>
    </lineage>
</organism>
<feature type="region of interest" description="Disordered" evidence="1">
    <location>
        <begin position="264"/>
        <end position="284"/>
    </location>
</feature>
<accession>S3DYN2</accession>
<feature type="compositionally biased region" description="Low complexity" evidence="1">
    <location>
        <begin position="196"/>
        <end position="209"/>
    </location>
</feature>
<evidence type="ECO:0000313" key="3">
    <source>
        <dbReference type="Proteomes" id="UP000016922"/>
    </source>
</evidence>
<dbReference type="Proteomes" id="UP000016922">
    <property type="component" value="Unassembled WGS sequence"/>
</dbReference>
<keyword evidence="3" id="KW-1185">Reference proteome</keyword>
<protein>
    <submittedName>
        <fullName evidence="2">Uncharacterized protein</fullName>
    </submittedName>
</protein>
<feature type="compositionally biased region" description="Basic and acidic residues" evidence="1">
    <location>
        <begin position="97"/>
        <end position="109"/>
    </location>
</feature>
<sequence>MSQQDSSPKTKSKPLREPPPALFLGPPSQNASHVSLPGLPTVAPPTSTAQNSSLNPSRAPLIRQRSLRMPPTRSSDGAPESLLGSNLPRPALTRQQQESEGKRQADRTDALWAEMQGTLEEVELSAVNGTHVFGPEHGKALDELRSAQIGLAQAWARSEADEAVEGTDKESKVKGGLTLGSEGRSALEAVGSTVTGSIRPGSSSGGIAAAERRGSKLEEETEADVLLARKRREANDRYFQRVNAGVLDVVAKLEEVAAAMRAVEQESRDIWGESESAATSIRNE</sequence>
<dbReference type="OMA" id="FGAKHSE"/>
<name>S3DYN2_GLAL2</name>
<reference evidence="2 3" key="1">
    <citation type="journal article" date="2013" name="BMC Genomics">
        <title>Genomics-driven discovery of the pneumocandin biosynthetic gene cluster in the fungus Glarea lozoyensis.</title>
        <authorList>
            <person name="Chen L."/>
            <person name="Yue Q."/>
            <person name="Zhang X."/>
            <person name="Xiang M."/>
            <person name="Wang C."/>
            <person name="Li S."/>
            <person name="Che Y."/>
            <person name="Ortiz-Lopez F.J."/>
            <person name="Bills G.F."/>
            <person name="Liu X."/>
            <person name="An Z."/>
        </authorList>
    </citation>
    <scope>NUCLEOTIDE SEQUENCE [LARGE SCALE GENOMIC DNA]</scope>
    <source>
        <strain evidence="3">ATCC 20868 / MF5171</strain>
    </source>
</reference>
<dbReference type="GeneID" id="19468262"/>
<dbReference type="HOGENOM" id="CLU_056572_0_0_1"/>
<dbReference type="STRING" id="1116229.S3DYN2"/>
<feature type="region of interest" description="Disordered" evidence="1">
    <location>
        <begin position="190"/>
        <end position="222"/>
    </location>
</feature>
<dbReference type="RefSeq" id="XP_008076366.1">
    <property type="nucleotide sequence ID" value="XM_008078175.1"/>
</dbReference>
<feature type="region of interest" description="Disordered" evidence="1">
    <location>
        <begin position="160"/>
        <end position="179"/>
    </location>
</feature>
<gene>
    <name evidence="2" type="ORF">GLAREA_09214</name>
</gene>
<dbReference type="KEGG" id="glz:GLAREA_09214"/>
<dbReference type="AlphaFoldDB" id="S3DYN2"/>
<evidence type="ECO:0000313" key="2">
    <source>
        <dbReference type="EMBL" id="EPE37051.1"/>
    </source>
</evidence>
<dbReference type="EMBL" id="KE145352">
    <property type="protein sequence ID" value="EPE37051.1"/>
    <property type="molecule type" value="Genomic_DNA"/>
</dbReference>
<dbReference type="OrthoDB" id="4158841at2759"/>